<proteinExistence type="predicted"/>
<dbReference type="AlphaFoldDB" id="S0FTI9"/>
<name>S0FTI9_9BACT</name>
<dbReference type="EMBL" id="APJX01000008">
    <property type="protein sequence ID" value="EMS78408.1"/>
    <property type="molecule type" value="Genomic_DNA"/>
</dbReference>
<organism evidence="2 3">
    <name type="scientific">Desulfotignum phosphitoxidans DSM 13687</name>
    <dbReference type="NCBI Taxonomy" id="1286635"/>
    <lineage>
        <taxon>Bacteria</taxon>
        <taxon>Pseudomonadati</taxon>
        <taxon>Thermodesulfobacteriota</taxon>
        <taxon>Desulfobacteria</taxon>
        <taxon>Desulfobacterales</taxon>
        <taxon>Desulfobacteraceae</taxon>
        <taxon>Desulfotignum</taxon>
    </lineage>
</organism>
<dbReference type="RefSeq" id="WP_006967453.1">
    <property type="nucleotide sequence ID" value="NZ_APJX01000008.1"/>
</dbReference>
<keyword evidence="1" id="KW-0732">Signal</keyword>
<evidence type="ECO:0000256" key="1">
    <source>
        <dbReference type="SAM" id="SignalP"/>
    </source>
</evidence>
<keyword evidence="3" id="KW-1185">Reference proteome</keyword>
<evidence type="ECO:0000313" key="3">
    <source>
        <dbReference type="Proteomes" id="UP000014216"/>
    </source>
</evidence>
<evidence type="ECO:0000313" key="2">
    <source>
        <dbReference type="EMBL" id="EMS78408.1"/>
    </source>
</evidence>
<reference evidence="2 3" key="1">
    <citation type="journal article" date="2013" name="Genome Announc.">
        <title>Draft Genome Sequence of Desulfotignum phosphitoxidans DSM 13687 Strain FiPS-3.</title>
        <authorList>
            <person name="Poehlein A."/>
            <person name="Daniel R."/>
            <person name="Simeonova D.D."/>
        </authorList>
    </citation>
    <scope>NUCLEOTIDE SEQUENCE [LARGE SCALE GENOMIC DNA]</scope>
    <source>
        <strain evidence="2 3">DSM 13687</strain>
    </source>
</reference>
<protein>
    <submittedName>
        <fullName evidence="2">Uncharacterized protein</fullName>
    </submittedName>
</protein>
<comment type="caution">
    <text evidence="2">The sequence shown here is derived from an EMBL/GenBank/DDBJ whole genome shotgun (WGS) entry which is preliminary data.</text>
</comment>
<gene>
    <name evidence="2" type="ORF">Dpo_8c00750</name>
</gene>
<dbReference type="Proteomes" id="UP000014216">
    <property type="component" value="Unassembled WGS sequence"/>
</dbReference>
<feature type="chain" id="PRO_5004487103" evidence="1">
    <location>
        <begin position="24"/>
        <end position="163"/>
    </location>
</feature>
<accession>S0FTI9</accession>
<sequence>MFKKILSALVILAFMFYASNLFAENQPKNIYDSAYIQIKFNDMKFLSDGKIIIILSYIYKNSEESKSLDKYNIELNVDKDSKPNTFLIDNLGNQYQLINAESFEPRLPVTYGTETTSVMIFSNTQKHESIEYSKLQFTLVSEQTVSESGTPYKMHVVLKLYQD</sequence>
<feature type="signal peptide" evidence="1">
    <location>
        <begin position="1"/>
        <end position="23"/>
    </location>
</feature>